<feature type="compositionally biased region" description="Basic and acidic residues" evidence="1">
    <location>
        <begin position="723"/>
        <end position="742"/>
    </location>
</feature>
<feature type="compositionally biased region" description="Basic and acidic residues" evidence="1">
    <location>
        <begin position="691"/>
        <end position="700"/>
    </location>
</feature>
<feature type="region of interest" description="Disordered" evidence="1">
    <location>
        <begin position="112"/>
        <end position="784"/>
    </location>
</feature>
<dbReference type="InterPro" id="IPR042937">
    <property type="entry name" value="TCHHL1"/>
</dbReference>
<dbReference type="EMBL" id="JAGFMF010011569">
    <property type="protein sequence ID" value="KAG8520382.1"/>
    <property type="molecule type" value="Genomic_DNA"/>
</dbReference>
<feature type="compositionally biased region" description="Basic and acidic residues" evidence="1">
    <location>
        <begin position="257"/>
        <end position="282"/>
    </location>
</feature>
<reference evidence="3" key="1">
    <citation type="journal article" date="2021" name="Evol. Appl.">
        <title>The genome of the Pyrenean desman and the effects of bottlenecks and inbreeding on the genomic landscape of an endangered species.</title>
        <authorList>
            <person name="Escoda L."/>
            <person name="Castresana J."/>
        </authorList>
    </citation>
    <scope>NUCLEOTIDE SEQUENCE</scope>
    <source>
        <strain evidence="3">IBE-C5619</strain>
    </source>
</reference>
<dbReference type="PANTHER" id="PTHR47612:SF1">
    <property type="entry name" value="TRICHOHYALIN-LIKE PROTEIN 1"/>
    <property type="match status" value="1"/>
</dbReference>
<proteinExistence type="predicted"/>
<evidence type="ECO:0000259" key="2">
    <source>
        <dbReference type="SMART" id="SM01394"/>
    </source>
</evidence>
<keyword evidence="4" id="KW-1185">Reference proteome</keyword>
<feature type="compositionally biased region" description="Basic and acidic residues" evidence="1">
    <location>
        <begin position="340"/>
        <end position="404"/>
    </location>
</feature>
<feature type="compositionally biased region" description="Polar residues" evidence="1">
    <location>
        <begin position="533"/>
        <end position="554"/>
    </location>
</feature>
<feature type="compositionally biased region" description="Basic and acidic residues" evidence="1">
    <location>
        <begin position="862"/>
        <end position="877"/>
    </location>
</feature>
<feature type="compositionally biased region" description="Polar residues" evidence="1">
    <location>
        <begin position="312"/>
        <end position="325"/>
    </location>
</feature>
<feature type="compositionally biased region" description="Basic and acidic residues" evidence="1">
    <location>
        <begin position="431"/>
        <end position="454"/>
    </location>
</feature>
<dbReference type="InterPro" id="IPR013787">
    <property type="entry name" value="S100_Ca-bd_sub"/>
</dbReference>
<dbReference type="SUPFAM" id="SSF47473">
    <property type="entry name" value="EF-hand"/>
    <property type="match status" value="1"/>
</dbReference>
<dbReference type="CDD" id="cd00213">
    <property type="entry name" value="S-100"/>
    <property type="match status" value="1"/>
</dbReference>
<dbReference type="OrthoDB" id="9450604at2759"/>
<dbReference type="PANTHER" id="PTHR47612">
    <property type="entry name" value="TRICHOHYALIN-LIKE PROTEIN 1"/>
    <property type="match status" value="1"/>
</dbReference>
<dbReference type="InterPro" id="IPR011992">
    <property type="entry name" value="EF-hand-dom_pair"/>
</dbReference>
<feature type="region of interest" description="Disordered" evidence="1">
    <location>
        <begin position="802"/>
        <end position="826"/>
    </location>
</feature>
<dbReference type="SMART" id="SM01394">
    <property type="entry name" value="S_100"/>
    <property type="match status" value="1"/>
</dbReference>
<dbReference type="Gene3D" id="1.10.238.10">
    <property type="entry name" value="EF-hand"/>
    <property type="match status" value="1"/>
</dbReference>
<dbReference type="InterPro" id="IPR034325">
    <property type="entry name" value="S-100_dom"/>
</dbReference>
<dbReference type="AlphaFoldDB" id="A0A8J6AJY2"/>
<feature type="compositionally biased region" description="Low complexity" evidence="1">
    <location>
        <begin position="816"/>
        <end position="826"/>
    </location>
</feature>
<comment type="caution">
    <text evidence="3">The sequence shown here is derived from an EMBL/GenBank/DDBJ whole genome shotgun (WGS) entry which is preliminary data.</text>
</comment>
<feature type="compositionally biased region" description="Basic and acidic residues" evidence="1">
    <location>
        <begin position="463"/>
        <end position="476"/>
    </location>
</feature>
<feature type="compositionally biased region" description="Polar residues" evidence="1">
    <location>
        <begin position="561"/>
        <end position="577"/>
    </location>
</feature>
<feature type="compositionally biased region" description="Polar residues" evidence="1">
    <location>
        <begin position="585"/>
        <end position="597"/>
    </location>
</feature>
<dbReference type="GO" id="GO:0046914">
    <property type="term" value="F:transition metal ion binding"/>
    <property type="evidence" value="ECO:0007669"/>
    <property type="project" value="InterPro"/>
</dbReference>
<feature type="compositionally biased region" description="Basic and acidic residues" evidence="1">
    <location>
        <begin position="511"/>
        <end position="527"/>
    </location>
</feature>
<feature type="region of interest" description="Disordered" evidence="1">
    <location>
        <begin position="846"/>
        <end position="884"/>
    </location>
</feature>
<feature type="compositionally biased region" description="Basic and acidic residues" evidence="1">
    <location>
        <begin position="236"/>
        <end position="250"/>
    </location>
</feature>
<name>A0A8J6AJY2_GALPY</name>
<feature type="compositionally biased region" description="Polar residues" evidence="1">
    <location>
        <begin position="122"/>
        <end position="131"/>
    </location>
</feature>
<sequence length="884" mass="97731">MEGSGEKRWPPERVKMPQLLRDVLYVIDTFHKYAREDSNEATLTYRELKQLIQGEFGDILQSSVIRAVERNLNLLNIDRDGAISFDEFVLTIFNLLNHCYLNIQSLLNSEPRQVSKPEKSNNVDLQANNGAGWQAKGTPPTQDKIMFPSKTASSAELSPEERGAGGHNSMDPHGDTKTCKLLREASGCNDPKNQQLERDEQSQEYAPSTGDNGAQLETNEPMERSGHTNNPTKQEGQYKEIPRQGDEPTREQSGTETKQEENLRKESSPAEETVQRPRKDQEVITGKGAEGHSETQELQGKDEPSSECADSPEQSATQKPLQLQKSRVPEDECGTAETQEAGKDADRTQPETKDAAEYEHDDKAKSDSPEHPAQERKQDLLVHHDSRKVSEMPNVRAEEKDGKGIEGSQTRRQKESERKTQSPALEDETQDEKCQEIQEPSKGRDVKKTSKTQELKSQGSGKNHPETEEEARHAEEGTTEEPVSIKSAPAVEGPPGARERKLELALPENQSRGENKKTTNTHDKLTEDPGDQGHNSEPTVTQNKGSLKNSNSLTPEEGDSSSETSDPSGQEDSQSQADLLRETVQGHQNNSPDTQKQVAPGEKNKTQEAVVPAVEREKEQHVEEENQPAGGEHQGQGSGTSSPDPTEEPSEHPETQQSTAGEENRESLDTEVPGTQAVDLTEQLSVTPLPAKEDSRKEEAGLPETQEAQIQSLEEDNSAPPETHLKTKEPATSAKEDERPLGEGDDQSDPAKKGHDSSVSQPGLNERTQKAQEPQPVERSTVYSNPLYTYLQEKILQQIYPTQEEHQKQAQTIRASSPELSDDLSSASLISDSQVLQQCTQELLPDEDLAGTQQASVLQTLGDEKDGPQREEPEPQREASTTKQ</sequence>
<gene>
    <name evidence="3" type="ORF">J0S82_002940</name>
</gene>
<feature type="compositionally biased region" description="Basic and acidic residues" evidence="1">
    <location>
        <begin position="159"/>
        <end position="183"/>
    </location>
</feature>
<dbReference type="Proteomes" id="UP000700334">
    <property type="component" value="Unassembled WGS sequence"/>
</dbReference>
<feature type="domain" description="S100/CaBP-9k-type calcium binding subdomain" evidence="2">
    <location>
        <begin position="19"/>
        <end position="61"/>
    </location>
</feature>
<protein>
    <submittedName>
        <fullName evidence="3">Trichohyalin-like protein 1</fullName>
    </submittedName>
</protein>
<accession>A0A8J6AJY2</accession>
<feature type="compositionally biased region" description="Basic and acidic residues" evidence="1">
    <location>
        <begin position="614"/>
        <end position="624"/>
    </location>
</feature>
<evidence type="ECO:0000313" key="4">
    <source>
        <dbReference type="Proteomes" id="UP000700334"/>
    </source>
</evidence>
<feature type="compositionally biased region" description="Basic and acidic residues" evidence="1">
    <location>
        <begin position="289"/>
        <end position="304"/>
    </location>
</feature>
<dbReference type="Pfam" id="PF01023">
    <property type="entry name" value="S_100"/>
    <property type="match status" value="1"/>
</dbReference>
<evidence type="ECO:0000256" key="1">
    <source>
        <dbReference type="SAM" id="MobiDB-lite"/>
    </source>
</evidence>
<feature type="compositionally biased region" description="Polar residues" evidence="1">
    <location>
        <begin position="203"/>
        <end position="218"/>
    </location>
</feature>
<organism evidence="3 4">
    <name type="scientific">Galemys pyrenaicus</name>
    <name type="common">Iberian desman</name>
    <name type="synonym">Pyrenean desman</name>
    <dbReference type="NCBI Taxonomy" id="202257"/>
    <lineage>
        <taxon>Eukaryota</taxon>
        <taxon>Metazoa</taxon>
        <taxon>Chordata</taxon>
        <taxon>Craniata</taxon>
        <taxon>Vertebrata</taxon>
        <taxon>Euteleostomi</taxon>
        <taxon>Mammalia</taxon>
        <taxon>Eutheria</taxon>
        <taxon>Laurasiatheria</taxon>
        <taxon>Eulipotyphla</taxon>
        <taxon>Talpidae</taxon>
        <taxon>Galemys</taxon>
    </lineage>
</organism>
<evidence type="ECO:0000313" key="3">
    <source>
        <dbReference type="EMBL" id="KAG8520382.1"/>
    </source>
</evidence>